<dbReference type="SUPFAM" id="SSF55469">
    <property type="entry name" value="FMN-dependent nitroreductase-like"/>
    <property type="match status" value="1"/>
</dbReference>
<dbReference type="PANTHER" id="PTHR43673">
    <property type="entry name" value="NAD(P)H NITROREDUCTASE YDGI-RELATED"/>
    <property type="match status" value="1"/>
</dbReference>
<protein>
    <submittedName>
        <fullName evidence="4">Nitroreductase family protein</fullName>
    </submittedName>
</protein>
<evidence type="ECO:0000313" key="5">
    <source>
        <dbReference type="Proteomes" id="UP000290759"/>
    </source>
</evidence>
<organism evidence="4 5">
    <name type="scientific">Lichenibacterium minor</name>
    <dbReference type="NCBI Taxonomy" id="2316528"/>
    <lineage>
        <taxon>Bacteria</taxon>
        <taxon>Pseudomonadati</taxon>
        <taxon>Pseudomonadota</taxon>
        <taxon>Alphaproteobacteria</taxon>
        <taxon>Hyphomicrobiales</taxon>
        <taxon>Lichenihabitantaceae</taxon>
        <taxon>Lichenibacterium</taxon>
    </lineage>
</organism>
<keyword evidence="5" id="KW-1185">Reference proteome</keyword>
<evidence type="ECO:0000259" key="3">
    <source>
        <dbReference type="Pfam" id="PF00881"/>
    </source>
</evidence>
<dbReference type="PANTHER" id="PTHR43673:SF10">
    <property type="entry name" value="NADH DEHYDROGENASE_NAD(P)H NITROREDUCTASE XCC3605-RELATED"/>
    <property type="match status" value="1"/>
</dbReference>
<feature type="domain" description="Nitroreductase" evidence="3">
    <location>
        <begin position="19"/>
        <end position="58"/>
    </location>
</feature>
<dbReference type="InterPro" id="IPR029479">
    <property type="entry name" value="Nitroreductase"/>
</dbReference>
<comment type="similarity">
    <text evidence="1">Belongs to the nitroreductase family.</text>
</comment>
<reference evidence="4 5" key="1">
    <citation type="submission" date="2018-12" db="EMBL/GenBank/DDBJ databases">
        <authorList>
            <person name="Grouzdev D.S."/>
            <person name="Krutkina M.S."/>
        </authorList>
    </citation>
    <scope>NUCLEOTIDE SEQUENCE [LARGE SCALE GENOMIC DNA]</scope>
    <source>
        <strain evidence="4 5">RmlP026</strain>
    </source>
</reference>
<name>A0A4Q2U7U9_9HYPH</name>
<evidence type="ECO:0000313" key="4">
    <source>
        <dbReference type="EMBL" id="RYC32540.1"/>
    </source>
</evidence>
<dbReference type="RefSeq" id="WP_129225013.1">
    <property type="nucleotide sequence ID" value="NZ_QYBB01000006.1"/>
</dbReference>
<accession>A0A4Q2U7U9</accession>
<evidence type="ECO:0000256" key="1">
    <source>
        <dbReference type="ARBA" id="ARBA00007118"/>
    </source>
</evidence>
<dbReference type="GO" id="GO:0016491">
    <property type="term" value="F:oxidoreductase activity"/>
    <property type="evidence" value="ECO:0007669"/>
    <property type="project" value="UniProtKB-KW"/>
</dbReference>
<dbReference type="EMBL" id="QYBB01000006">
    <property type="protein sequence ID" value="RYC32540.1"/>
    <property type="molecule type" value="Genomic_DNA"/>
</dbReference>
<evidence type="ECO:0000256" key="2">
    <source>
        <dbReference type="ARBA" id="ARBA00023002"/>
    </source>
</evidence>
<dbReference type="CDD" id="cd02138">
    <property type="entry name" value="TdsD-like"/>
    <property type="match status" value="1"/>
</dbReference>
<dbReference type="Pfam" id="PF00881">
    <property type="entry name" value="Nitroreductase"/>
    <property type="match status" value="1"/>
</dbReference>
<dbReference type="Gene3D" id="3.40.109.10">
    <property type="entry name" value="NADH Oxidase"/>
    <property type="match status" value="1"/>
</dbReference>
<reference evidence="4 5" key="2">
    <citation type="submission" date="2019-02" db="EMBL/GenBank/DDBJ databases">
        <title>'Lichenibacterium ramalinii' gen. nov. sp. nov., 'Lichenibacterium minor' gen. nov. sp. nov.</title>
        <authorList>
            <person name="Pankratov T."/>
        </authorList>
    </citation>
    <scope>NUCLEOTIDE SEQUENCE [LARGE SCALE GENOMIC DNA]</scope>
    <source>
        <strain evidence="4 5">RmlP026</strain>
    </source>
</reference>
<sequence length="198" mass="21867">MTTSSPRRPEHPIDPVFLTRWSPRAFAPDTIGEDELLALFEAARWAPSSYNSQPARFVYGRRGTPAFDALLDLLNPFNRSWAQEAAALVFILSNSLMRPPGQDKDVPSRSHSFDAGAAWMSFALQAQMSGWYTHGMVGVDFDRAFADLDVPQGYRVECAVALGRLGDPAALPEGLRAREQPNDRQPLSAIAMEGRFKG</sequence>
<keyword evidence="2" id="KW-0560">Oxidoreductase</keyword>
<gene>
    <name evidence="4" type="ORF">D3273_07295</name>
</gene>
<dbReference type="AlphaFoldDB" id="A0A4Q2U7U9"/>
<dbReference type="OrthoDB" id="9802510at2"/>
<dbReference type="Proteomes" id="UP000290759">
    <property type="component" value="Unassembled WGS sequence"/>
</dbReference>
<proteinExistence type="inferred from homology"/>
<comment type="caution">
    <text evidence="4">The sequence shown here is derived from an EMBL/GenBank/DDBJ whole genome shotgun (WGS) entry which is preliminary data.</text>
</comment>
<dbReference type="InterPro" id="IPR000415">
    <property type="entry name" value="Nitroreductase-like"/>
</dbReference>